<keyword evidence="6" id="KW-0999">Mitochondrion inner membrane</keyword>
<dbReference type="Pfam" id="PF00005">
    <property type="entry name" value="ABC_tran"/>
    <property type="match status" value="1"/>
</dbReference>
<keyword evidence="7 20" id="KW-0067">ATP-binding</keyword>
<evidence type="ECO:0000256" key="6">
    <source>
        <dbReference type="ARBA" id="ARBA00022792"/>
    </source>
</evidence>
<dbReference type="PROSITE" id="PS50893">
    <property type="entry name" value="ABC_TRANSPORTER_2"/>
    <property type="match status" value="1"/>
</dbReference>
<evidence type="ECO:0000256" key="11">
    <source>
        <dbReference type="ARBA" id="ARBA00023065"/>
    </source>
</evidence>
<accession>A0A1V9ZHI9</accession>
<dbReference type="InterPro" id="IPR011527">
    <property type="entry name" value="ABC1_TM_dom"/>
</dbReference>
<evidence type="ECO:0000256" key="15">
    <source>
        <dbReference type="ARBA" id="ARBA00041416"/>
    </source>
</evidence>
<evidence type="ECO:0000256" key="4">
    <source>
        <dbReference type="ARBA" id="ARBA00022692"/>
    </source>
</evidence>
<keyword evidence="5" id="KW-0547">Nucleotide-binding</keyword>
<feature type="transmembrane region" description="Helical" evidence="17">
    <location>
        <begin position="308"/>
        <end position="326"/>
    </location>
</feature>
<dbReference type="GO" id="GO:0006813">
    <property type="term" value="P:potassium ion transport"/>
    <property type="evidence" value="ECO:0007669"/>
    <property type="project" value="UniProtKB-KW"/>
</dbReference>
<dbReference type="GO" id="GO:0016887">
    <property type="term" value="F:ATP hydrolysis activity"/>
    <property type="evidence" value="ECO:0007669"/>
    <property type="project" value="InterPro"/>
</dbReference>
<evidence type="ECO:0000256" key="13">
    <source>
        <dbReference type="ARBA" id="ARBA00023136"/>
    </source>
</evidence>
<keyword evidence="21" id="KW-1185">Reference proteome</keyword>
<dbReference type="InterPro" id="IPR036640">
    <property type="entry name" value="ABC1_TM_sf"/>
</dbReference>
<comment type="caution">
    <text evidence="20">The sequence shown here is derived from an EMBL/GenBank/DDBJ whole genome shotgun (WGS) entry which is preliminary data.</text>
</comment>
<evidence type="ECO:0000256" key="17">
    <source>
        <dbReference type="SAM" id="Phobius"/>
    </source>
</evidence>
<dbReference type="Gene3D" id="1.20.1560.10">
    <property type="entry name" value="ABC transporter type 1, transmembrane domain"/>
    <property type="match status" value="1"/>
</dbReference>
<dbReference type="PROSITE" id="PS00211">
    <property type="entry name" value="ABC_TRANSPORTER_1"/>
    <property type="match status" value="1"/>
</dbReference>
<gene>
    <name evidence="20" type="ORF">THRCLA_06939</name>
</gene>
<reference evidence="20 21" key="1">
    <citation type="journal article" date="2014" name="Genome Biol. Evol.">
        <title>The secreted proteins of Achlya hypogyna and Thraustotheca clavata identify the ancestral oomycete secretome and reveal gene acquisitions by horizontal gene transfer.</title>
        <authorList>
            <person name="Misner I."/>
            <person name="Blouin N."/>
            <person name="Leonard G."/>
            <person name="Richards T.A."/>
            <person name="Lane C.E."/>
        </authorList>
    </citation>
    <scope>NUCLEOTIDE SEQUENCE [LARGE SCALE GENOMIC DNA]</scope>
    <source>
        <strain evidence="20 21">ATCC 34112</strain>
    </source>
</reference>
<evidence type="ECO:0000313" key="21">
    <source>
        <dbReference type="Proteomes" id="UP000243217"/>
    </source>
</evidence>
<dbReference type="PANTHER" id="PTHR43394:SF17">
    <property type="entry name" value="MITOCHONDRIAL POTASSIUM CHANNEL ATP-BINDING SUBUNIT"/>
    <property type="match status" value="1"/>
</dbReference>
<dbReference type="InterPro" id="IPR039421">
    <property type="entry name" value="Type_1_exporter"/>
</dbReference>
<dbReference type="PROSITE" id="PS50929">
    <property type="entry name" value="ABC_TM1F"/>
    <property type="match status" value="1"/>
</dbReference>
<evidence type="ECO:0000256" key="1">
    <source>
        <dbReference type="ARBA" id="ARBA00004448"/>
    </source>
</evidence>
<keyword evidence="8" id="KW-0809">Transit peptide</keyword>
<evidence type="ECO:0000256" key="16">
    <source>
        <dbReference type="ARBA" id="ARBA00042968"/>
    </source>
</evidence>
<comment type="subcellular location">
    <subcellularLocation>
        <location evidence="1">Mitochondrion inner membrane</location>
        <topology evidence="1">Multi-pass membrane protein</topology>
    </subcellularLocation>
</comment>
<dbReference type="GO" id="GO:0015421">
    <property type="term" value="F:ABC-type oligopeptide transporter activity"/>
    <property type="evidence" value="ECO:0007669"/>
    <property type="project" value="TreeGrafter"/>
</dbReference>
<feature type="transmembrane region" description="Helical" evidence="17">
    <location>
        <begin position="271"/>
        <end position="296"/>
    </location>
</feature>
<keyword evidence="2" id="KW-0813">Transport</keyword>
<dbReference type="Proteomes" id="UP000243217">
    <property type="component" value="Unassembled WGS sequence"/>
</dbReference>
<evidence type="ECO:0000256" key="14">
    <source>
        <dbReference type="ARBA" id="ARBA00040439"/>
    </source>
</evidence>
<evidence type="ECO:0000259" key="18">
    <source>
        <dbReference type="PROSITE" id="PS50893"/>
    </source>
</evidence>
<dbReference type="GO" id="GO:0005524">
    <property type="term" value="F:ATP binding"/>
    <property type="evidence" value="ECO:0007669"/>
    <property type="project" value="UniProtKB-KW"/>
</dbReference>
<keyword evidence="11" id="KW-0406">Ion transport</keyword>
<dbReference type="GO" id="GO:0005743">
    <property type="term" value="C:mitochondrial inner membrane"/>
    <property type="evidence" value="ECO:0007669"/>
    <property type="project" value="UniProtKB-SubCell"/>
</dbReference>
<evidence type="ECO:0000256" key="12">
    <source>
        <dbReference type="ARBA" id="ARBA00023128"/>
    </source>
</evidence>
<keyword evidence="9" id="KW-0630">Potassium</keyword>
<dbReference type="InterPro" id="IPR003593">
    <property type="entry name" value="AAA+_ATPase"/>
</dbReference>
<keyword evidence="10 17" id="KW-1133">Transmembrane helix</keyword>
<dbReference type="SUPFAM" id="SSF52540">
    <property type="entry name" value="P-loop containing nucleoside triphosphate hydrolases"/>
    <property type="match status" value="1"/>
</dbReference>
<dbReference type="InterPro" id="IPR003439">
    <property type="entry name" value="ABC_transporter-like_ATP-bd"/>
</dbReference>
<dbReference type="Gene3D" id="3.40.50.300">
    <property type="entry name" value="P-loop containing nucleotide triphosphate hydrolases"/>
    <property type="match status" value="1"/>
</dbReference>
<dbReference type="FunFam" id="3.40.50.300:FF:000218">
    <property type="entry name" value="Multidrug ABC transporter ATP-binding protein"/>
    <property type="match status" value="1"/>
</dbReference>
<organism evidence="20 21">
    <name type="scientific">Thraustotheca clavata</name>
    <dbReference type="NCBI Taxonomy" id="74557"/>
    <lineage>
        <taxon>Eukaryota</taxon>
        <taxon>Sar</taxon>
        <taxon>Stramenopiles</taxon>
        <taxon>Oomycota</taxon>
        <taxon>Saprolegniomycetes</taxon>
        <taxon>Saprolegniales</taxon>
        <taxon>Achlyaceae</taxon>
        <taxon>Thraustotheca</taxon>
    </lineage>
</organism>
<evidence type="ECO:0000256" key="9">
    <source>
        <dbReference type="ARBA" id="ARBA00022958"/>
    </source>
</evidence>
<protein>
    <recommendedName>
        <fullName evidence="14">Mitochondrial potassium channel ATP-binding subunit</fullName>
    </recommendedName>
    <alternativeName>
        <fullName evidence="16">ATP-binding cassette sub-family B member 8, mitochondrial</fullName>
    </alternativeName>
    <alternativeName>
        <fullName evidence="15">Mitochondrial sulfonylurea-receptor</fullName>
    </alternativeName>
</protein>
<keyword evidence="13 17" id="KW-0472">Membrane</keyword>
<dbReference type="STRING" id="74557.A0A1V9ZHI9"/>
<dbReference type="Pfam" id="PF00664">
    <property type="entry name" value="ABC_membrane"/>
    <property type="match status" value="1"/>
</dbReference>
<evidence type="ECO:0000313" key="20">
    <source>
        <dbReference type="EMBL" id="OQR97462.1"/>
    </source>
</evidence>
<dbReference type="AlphaFoldDB" id="A0A1V9ZHI9"/>
<evidence type="ECO:0000256" key="3">
    <source>
        <dbReference type="ARBA" id="ARBA00022538"/>
    </source>
</evidence>
<evidence type="ECO:0000256" key="5">
    <source>
        <dbReference type="ARBA" id="ARBA00022741"/>
    </source>
</evidence>
<evidence type="ECO:0000256" key="2">
    <source>
        <dbReference type="ARBA" id="ARBA00022448"/>
    </source>
</evidence>
<dbReference type="SMART" id="SM00382">
    <property type="entry name" value="AAA"/>
    <property type="match status" value="1"/>
</dbReference>
<name>A0A1V9ZHI9_9STRA</name>
<feature type="domain" description="ABC transporter" evidence="18">
    <location>
        <begin position="365"/>
        <end position="598"/>
    </location>
</feature>
<evidence type="ECO:0000259" key="19">
    <source>
        <dbReference type="PROSITE" id="PS50929"/>
    </source>
</evidence>
<keyword evidence="4 17" id="KW-0812">Transmembrane</keyword>
<proteinExistence type="predicted"/>
<evidence type="ECO:0000256" key="10">
    <source>
        <dbReference type="ARBA" id="ARBA00022989"/>
    </source>
</evidence>
<keyword evidence="3" id="KW-0633">Potassium transport</keyword>
<feature type="domain" description="ABC transmembrane type-1" evidence="19">
    <location>
        <begin position="49"/>
        <end position="331"/>
    </location>
</feature>
<evidence type="ECO:0000256" key="7">
    <source>
        <dbReference type="ARBA" id="ARBA00022840"/>
    </source>
</evidence>
<dbReference type="InterPro" id="IPR017871">
    <property type="entry name" value="ABC_transporter-like_CS"/>
</dbReference>
<dbReference type="SUPFAM" id="SSF90123">
    <property type="entry name" value="ABC transporter transmembrane region"/>
    <property type="match status" value="1"/>
</dbReference>
<keyword evidence="12" id="KW-0496">Mitochondrion</keyword>
<sequence>MDSRSSYLLLRVKAPDKALEGSGPPKRASSNVRKLLRLLWKEWPTLCTGIVGLSVSSLTNLLFPKVLGAALDVACGRPPPRNLSQKAFLLSVLSIFLTGASASFVRVYCLGSVAETTTKRLRDRLYAALLRQDILFFSTTERTDLVHRLTKECQVAADSAVAILAEGYRSLNSSIGASFMLFRLSPKLTLFALATLPCLGISAMSFKLFMNRLNKKYEAELARLRASTDEKLGAVSAIKLFTQENYELELFKDETALVASTARKYHAAEGFFMGGLSLSINASLSSVLWIGGSIVAKGDLTTGGLTSFLLYSGFMCLGFSQLSTLASRVRSTNESTAALFELIDDDEIVGKDDKVLAKPSLVGPITFEQVSFQYPTRPEVPVIQNCTWSIPQGAMVALVGASGAGKSTISSLVTKLLTPSSGCIKVNGVALSDIDTTYLRQHIGSVRQEPSLFSTSIMDNIRYGNPAATDEEVHNAAIAAHAHDFIMEMPNGYDTLVSSTTISGGQKQRIALARALVKKPQILILDEATSALDGHSEHGIQETLRQLEEITVIVIAHRLSTIQSCDTIGVLENRQIVETGTYAELNASGTAFYSLVAAHAFEESE</sequence>
<evidence type="ECO:0000256" key="8">
    <source>
        <dbReference type="ARBA" id="ARBA00022946"/>
    </source>
</evidence>
<dbReference type="OrthoDB" id="6500128at2759"/>
<feature type="transmembrane region" description="Helical" evidence="17">
    <location>
        <begin position="188"/>
        <end position="209"/>
    </location>
</feature>
<dbReference type="EMBL" id="JNBS01001909">
    <property type="protein sequence ID" value="OQR97462.1"/>
    <property type="molecule type" value="Genomic_DNA"/>
</dbReference>
<dbReference type="PANTHER" id="PTHR43394">
    <property type="entry name" value="ATP-DEPENDENT PERMEASE MDL1, MITOCHONDRIAL"/>
    <property type="match status" value="1"/>
</dbReference>
<dbReference type="InterPro" id="IPR027417">
    <property type="entry name" value="P-loop_NTPase"/>
</dbReference>
<dbReference type="GO" id="GO:0090374">
    <property type="term" value="P:oligopeptide export from mitochondrion"/>
    <property type="evidence" value="ECO:0007669"/>
    <property type="project" value="TreeGrafter"/>
</dbReference>